<keyword evidence="3" id="KW-1185">Reference proteome</keyword>
<name>A0A0K1Q969_9BACT</name>
<proteinExistence type="predicted"/>
<dbReference type="KEGG" id="llu:AKJ09_08942"/>
<organism evidence="2 3">
    <name type="scientific">Labilithrix luteola</name>
    <dbReference type="NCBI Taxonomy" id="1391654"/>
    <lineage>
        <taxon>Bacteria</taxon>
        <taxon>Pseudomonadati</taxon>
        <taxon>Myxococcota</taxon>
        <taxon>Polyangia</taxon>
        <taxon>Polyangiales</taxon>
        <taxon>Labilitrichaceae</taxon>
        <taxon>Labilithrix</taxon>
    </lineage>
</organism>
<feature type="region of interest" description="Disordered" evidence="1">
    <location>
        <begin position="80"/>
        <end position="116"/>
    </location>
</feature>
<protein>
    <submittedName>
        <fullName evidence="2">Uncharacterized protein</fullName>
    </submittedName>
</protein>
<dbReference type="AlphaFoldDB" id="A0A0K1Q969"/>
<evidence type="ECO:0000313" key="3">
    <source>
        <dbReference type="Proteomes" id="UP000064967"/>
    </source>
</evidence>
<evidence type="ECO:0000313" key="2">
    <source>
        <dbReference type="EMBL" id="AKV02279.1"/>
    </source>
</evidence>
<dbReference type="Proteomes" id="UP000064967">
    <property type="component" value="Chromosome"/>
</dbReference>
<sequence length="290" mass="30239">MRPGGAGDDDESLLARATAEHRSLLGVVRWDDAGQQATLHFVRPAEGQWNDRRIEFEPSDAPAERGRTVGFALASMVPEDVARATSPPRPGPPETSQPLSPAPDGPHEQPRPARRAGPLAESSFITLDACASVTSGIDGFGGGAGGVLGARLRLGGAFRLRLAAGLRAGSIAPAQATTRLLSGAVGLAWQPWLDASRRWSAGARIDVLLLHQEVSHLSADDIEPARLGRLVPGASVAAEAAYRLGDQVALVIAAGPEVAFGRLDVVVHDHHVASLAPVSVFVEGGLRVSF</sequence>
<feature type="compositionally biased region" description="Pro residues" evidence="1">
    <location>
        <begin position="87"/>
        <end position="104"/>
    </location>
</feature>
<gene>
    <name evidence="2" type="ORF">AKJ09_08942</name>
</gene>
<evidence type="ECO:0000256" key="1">
    <source>
        <dbReference type="SAM" id="MobiDB-lite"/>
    </source>
</evidence>
<accession>A0A0K1Q969</accession>
<dbReference type="STRING" id="1391654.AKJ09_08942"/>
<reference evidence="2 3" key="1">
    <citation type="submission" date="2015-08" db="EMBL/GenBank/DDBJ databases">
        <authorList>
            <person name="Babu N.S."/>
            <person name="Beckwith C.J."/>
            <person name="Beseler K.G."/>
            <person name="Brison A."/>
            <person name="Carone J.V."/>
            <person name="Caskin T.P."/>
            <person name="Diamond M."/>
            <person name="Durham M.E."/>
            <person name="Foxe J.M."/>
            <person name="Go M."/>
            <person name="Henderson B.A."/>
            <person name="Jones I.B."/>
            <person name="McGettigan J.A."/>
            <person name="Micheletti S.J."/>
            <person name="Nasrallah M.E."/>
            <person name="Ortiz D."/>
            <person name="Piller C.R."/>
            <person name="Privatt S.R."/>
            <person name="Schneider S.L."/>
            <person name="Sharp S."/>
            <person name="Smith T.C."/>
            <person name="Stanton J.D."/>
            <person name="Ullery H.E."/>
            <person name="Wilson R.J."/>
            <person name="Serrano M.G."/>
            <person name="Buck G."/>
            <person name="Lee V."/>
            <person name="Wang Y."/>
            <person name="Carvalho R."/>
            <person name="Voegtly L."/>
            <person name="Shi R."/>
            <person name="Duckworth R."/>
            <person name="Johnson A."/>
            <person name="Loviza R."/>
            <person name="Walstead R."/>
            <person name="Shah Z."/>
            <person name="Kiflezghi M."/>
            <person name="Wade K."/>
            <person name="Ball S.L."/>
            <person name="Bradley K.W."/>
            <person name="Asai D.J."/>
            <person name="Bowman C.A."/>
            <person name="Russell D.A."/>
            <person name="Pope W.H."/>
            <person name="Jacobs-Sera D."/>
            <person name="Hendrix R.W."/>
            <person name="Hatfull G.F."/>
        </authorList>
    </citation>
    <scope>NUCLEOTIDE SEQUENCE [LARGE SCALE GENOMIC DNA]</scope>
    <source>
        <strain evidence="2 3">DSM 27648</strain>
    </source>
</reference>
<dbReference type="EMBL" id="CP012333">
    <property type="protein sequence ID" value="AKV02279.1"/>
    <property type="molecule type" value="Genomic_DNA"/>
</dbReference>